<evidence type="ECO:0000259" key="1">
    <source>
        <dbReference type="Pfam" id="PF07090"/>
    </source>
</evidence>
<dbReference type="RefSeq" id="WP_379542019.1">
    <property type="nucleotide sequence ID" value="NZ_JBHSFT010000001.1"/>
</dbReference>
<protein>
    <submittedName>
        <fullName evidence="2">Glutamine amidotransferase</fullName>
    </submittedName>
</protein>
<proteinExistence type="predicted"/>
<evidence type="ECO:0000313" key="2">
    <source>
        <dbReference type="EMBL" id="MFC4660696.1"/>
    </source>
</evidence>
<dbReference type="PANTHER" id="PTHR37947">
    <property type="entry name" value="BLL2462 PROTEIN"/>
    <property type="match status" value="1"/>
</dbReference>
<dbReference type="SUPFAM" id="SSF52317">
    <property type="entry name" value="Class I glutamine amidotransferase-like"/>
    <property type="match status" value="1"/>
</dbReference>
<name>A0ABV9JSG2_9BACI</name>
<dbReference type="Proteomes" id="UP001595988">
    <property type="component" value="Unassembled WGS sequence"/>
</dbReference>
<dbReference type="EMBL" id="JBHSFT010000001">
    <property type="protein sequence ID" value="MFC4660696.1"/>
    <property type="molecule type" value="Genomic_DNA"/>
</dbReference>
<dbReference type="PANTHER" id="PTHR37947:SF1">
    <property type="entry name" value="BLL2462 PROTEIN"/>
    <property type="match status" value="1"/>
</dbReference>
<feature type="domain" description="Putative glutamine amidotransferase" evidence="1">
    <location>
        <begin position="3"/>
        <end position="245"/>
    </location>
</feature>
<keyword evidence="3" id="KW-1185">Reference proteome</keyword>
<gene>
    <name evidence="2" type="ORF">ACFO3P_00420</name>
</gene>
<dbReference type="Pfam" id="PF07090">
    <property type="entry name" value="GATase1_like"/>
    <property type="match status" value="1"/>
</dbReference>
<evidence type="ECO:0000313" key="3">
    <source>
        <dbReference type="Proteomes" id="UP001595988"/>
    </source>
</evidence>
<accession>A0ABV9JSG2</accession>
<dbReference type="InterPro" id="IPR029062">
    <property type="entry name" value="Class_I_gatase-like"/>
</dbReference>
<keyword evidence="2" id="KW-0315">Glutamine amidotransferase</keyword>
<reference evidence="3" key="1">
    <citation type="journal article" date="2019" name="Int. J. Syst. Evol. Microbiol.">
        <title>The Global Catalogue of Microorganisms (GCM) 10K type strain sequencing project: providing services to taxonomists for standard genome sequencing and annotation.</title>
        <authorList>
            <consortium name="The Broad Institute Genomics Platform"/>
            <consortium name="The Broad Institute Genome Sequencing Center for Infectious Disease"/>
            <person name="Wu L."/>
            <person name="Ma J."/>
        </authorList>
    </citation>
    <scope>NUCLEOTIDE SEQUENCE [LARGE SCALE GENOMIC DNA]</scope>
    <source>
        <strain evidence="3">CCUG 37257</strain>
    </source>
</reference>
<dbReference type="InterPro" id="IPR010768">
    <property type="entry name" value="GATase1-like"/>
</dbReference>
<dbReference type="Gene3D" id="3.40.50.880">
    <property type="match status" value="1"/>
</dbReference>
<organism evidence="2 3">
    <name type="scientific">Oceanobacillus aidingensis</name>
    <dbReference type="NCBI Taxonomy" id="645964"/>
    <lineage>
        <taxon>Bacteria</taxon>
        <taxon>Bacillati</taxon>
        <taxon>Bacillota</taxon>
        <taxon>Bacilli</taxon>
        <taxon>Bacillales</taxon>
        <taxon>Bacillaceae</taxon>
        <taxon>Oceanobacillus</taxon>
    </lineage>
</organism>
<sequence length="248" mass="28212">MNVLVAGETWFKHIVHVKGFDSFTNSEYEEGIQWLREAFHNGDIDMTHVPAHQVDKYFPKTIEELSKYDAVFLSDIGSNSMLLTASTFNDSIIQPNRLELIKAYVENGGGFGMIGGYMSFQGIDCKGKYKDTPIEDILPVTLMATDDRAEHPEGIHCELINKQHPILNSIPNEWPHFLGYNRLKAKQNATIIAEHKGHAFISTMEYGAGRTFAFASDCAPHWGPPEFVEWEHYDTFWQNAAKWLSKKI</sequence>
<comment type="caution">
    <text evidence="2">The sequence shown here is derived from an EMBL/GenBank/DDBJ whole genome shotgun (WGS) entry which is preliminary data.</text>
</comment>